<name>A0A809R838_9BACT</name>
<dbReference type="InterPro" id="IPR022385">
    <property type="entry name" value="Rhs_assc_core"/>
</dbReference>
<dbReference type="NCBIfam" id="TIGR03696">
    <property type="entry name" value="Rhs_assc_core"/>
    <property type="match status" value="1"/>
</dbReference>
<dbReference type="AlphaFoldDB" id="A0A809R838"/>
<evidence type="ECO:0008006" key="3">
    <source>
        <dbReference type="Google" id="ProtNLM"/>
    </source>
</evidence>
<dbReference type="SUPFAM" id="SSF82771">
    <property type="entry name" value="GIY-YIG endonuclease"/>
    <property type="match status" value="1"/>
</dbReference>
<dbReference type="Proteomes" id="UP000662873">
    <property type="component" value="Chromosome"/>
</dbReference>
<evidence type="ECO:0000313" key="2">
    <source>
        <dbReference type="Proteomes" id="UP000662873"/>
    </source>
</evidence>
<protein>
    <recommendedName>
        <fullName evidence="3">GIY-YIG domain-containing protein</fullName>
    </recommendedName>
</protein>
<dbReference type="PANTHER" id="PTHR32305:SF15">
    <property type="entry name" value="PROTEIN RHSA-RELATED"/>
    <property type="match status" value="1"/>
</dbReference>
<gene>
    <name evidence="1" type="ORF">NPRO_12850</name>
</gene>
<accession>A0A809R838</accession>
<dbReference type="PANTHER" id="PTHR32305">
    <property type="match status" value="1"/>
</dbReference>
<dbReference type="KEGG" id="npy:NPRO_12850"/>
<reference evidence="1" key="1">
    <citation type="journal article" name="DNA Res.">
        <title>The physiological potential of anammox bacteria as revealed by their core genome structure.</title>
        <authorList>
            <person name="Okubo T."/>
            <person name="Toyoda A."/>
            <person name="Fukuhara K."/>
            <person name="Uchiyama I."/>
            <person name="Harigaya Y."/>
            <person name="Kuroiwa M."/>
            <person name="Suzuki T."/>
            <person name="Murakami Y."/>
            <person name="Suwa Y."/>
            <person name="Takami H."/>
        </authorList>
    </citation>
    <scope>NUCLEOTIDE SEQUENCE</scope>
    <source>
        <strain evidence="1">317325-2</strain>
    </source>
</reference>
<evidence type="ECO:0000313" key="1">
    <source>
        <dbReference type="EMBL" id="BBO23690.1"/>
    </source>
</evidence>
<dbReference type="InterPro" id="IPR035901">
    <property type="entry name" value="GIY-YIG_endonuc_sf"/>
</dbReference>
<dbReference type="EMBL" id="AP021858">
    <property type="protein sequence ID" value="BBO23690.1"/>
    <property type="molecule type" value="Genomic_DNA"/>
</dbReference>
<organism evidence="1 2">
    <name type="scientific">Candidatus Nitrosymbiomonas proteolyticus</name>
    <dbReference type="NCBI Taxonomy" id="2608984"/>
    <lineage>
        <taxon>Bacteria</taxon>
        <taxon>Bacillati</taxon>
        <taxon>Armatimonadota</taxon>
        <taxon>Armatimonadota incertae sedis</taxon>
        <taxon>Candidatus Nitrosymbiomonas</taxon>
    </lineage>
</organism>
<dbReference type="Gene3D" id="2.180.10.10">
    <property type="entry name" value="RHS repeat-associated core"/>
    <property type="match status" value="1"/>
</dbReference>
<sequence>MTGITYPNQSTNAFTYNGLDTRVGMSDSGGSKSFLRDGVSVTSPVLSDGSATYTPAISERRSSTTTFYHAGIKNGDSQTNTSESVTASIQYDAFGNVTSSSGTWSGPFAYGGPYGYQSDSDSGLKLLGHRYYDSSTGRFLTRDPAKSGRNWFGYCDNNPLRTADPTGLFNLGEWIDENLLGGAVRDFGDAWGRWEIGEASGWEVAGRGVVAAYEVADLAVDIVTVGKGGLGAGKRLTKLGLHKGGKEIGEEAGERAGRAGVYHLIDQDGVVRYVGSTNDFVRRKREHKKLRSKLGLHFEPLYSSDDAFERVFREQEYIDMFGGITGGQLFNKRNALKWRQLR</sequence>
<proteinExistence type="predicted"/>
<dbReference type="InterPro" id="IPR050708">
    <property type="entry name" value="T6SS_VgrG/RHS"/>
</dbReference>